<evidence type="ECO:0000313" key="4">
    <source>
        <dbReference type="EMBL" id="PCG09466.1"/>
    </source>
</evidence>
<feature type="compositionally biased region" description="Basic residues" evidence="3">
    <location>
        <begin position="8"/>
        <end position="22"/>
    </location>
</feature>
<sequence length="225" mass="23209">MGTERGAPLRRRAGALRGRRRRAGGDGMSYVLIHADTAATLVRDDPIVPATDLPAFSEARTLLEAAAAIRDAAASDARTAADAAREEARAAGHAEGLATGAAQVRDELLRLAAADAARLTAQRDDLARLALEVVRRIAADLGPAEMVAALADRAAASVSPDPSPVVRVHPDAVTATAARLGSRARIEGDSRLSRDDCVLATPLGEVHAGLETQLAALARAWGIAG</sequence>
<proteinExistence type="predicted"/>
<dbReference type="InterPro" id="IPR051472">
    <property type="entry name" value="T3SS_Stator/FliH"/>
</dbReference>
<evidence type="ECO:0000256" key="2">
    <source>
        <dbReference type="ARBA" id="ARBA00022927"/>
    </source>
</evidence>
<comment type="caution">
    <text evidence="4">The sequence shown here is derived from an EMBL/GenBank/DDBJ whole genome shotgun (WGS) entry which is preliminary data.</text>
</comment>
<dbReference type="Pfam" id="PF06635">
    <property type="entry name" value="T3SS_SCTL"/>
    <property type="match status" value="1"/>
</dbReference>
<evidence type="ECO:0000313" key="5">
    <source>
        <dbReference type="Proteomes" id="UP000218784"/>
    </source>
</evidence>
<keyword evidence="1" id="KW-0813">Transport</keyword>
<dbReference type="PANTHER" id="PTHR34982:SF1">
    <property type="entry name" value="FLAGELLAR ASSEMBLY PROTEIN FLIH"/>
    <property type="match status" value="1"/>
</dbReference>
<feature type="region of interest" description="Disordered" evidence="3">
    <location>
        <begin position="1"/>
        <end position="22"/>
    </location>
</feature>
<dbReference type="AlphaFoldDB" id="A0A2A4HY61"/>
<keyword evidence="2" id="KW-0653">Protein transport</keyword>
<dbReference type="GO" id="GO:0015031">
    <property type="term" value="P:protein transport"/>
    <property type="evidence" value="ECO:0007669"/>
    <property type="project" value="UniProtKB-KW"/>
</dbReference>
<dbReference type="PANTHER" id="PTHR34982">
    <property type="entry name" value="YOP PROTEINS TRANSLOCATION PROTEIN L"/>
    <property type="match status" value="1"/>
</dbReference>
<gene>
    <name evidence="4" type="ORF">COA17_06150</name>
</gene>
<dbReference type="EMBL" id="NWVD01000002">
    <property type="protein sequence ID" value="PCG09466.1"/>
    <property type="molecule type" value="Genomic_DNA"/>
</dbReference>
<name>A0A2A4HY61_9SPHN</name>
<accession>A0A2A4HY61</accession>
<evidence type="ECO:0000256" key="1">
    <source>
        <dbReference type="ARBA" id="ARBA00022448"/>
    </source>
</evidence>
<reference evidence="4 5" key="1">
    <citation type="submission" date="2017-09" db="EMBL/GenBank/DDBJ databases">
        <title>Sphingomonas ginsenosidimutans KACC 14949, whole genome shotgun sequence.</title>
        <authorList>
            <person name="Feng G."/>
            <person name="Zhu H."/>
        </authorList>
    </citation>
    <scope>NUCLEOTIDE SEQUENCE [LARGE SCALE GENOMIC DNA]</scope>
    <source>
        <strain evidence="4 5">KACC 14949</strain>
    </source>
</reference>
<dbReference type="InterPro" id="IPR010586">
    <property type="entry name" value="T3SS_stator_protein"/>
</dbReference>
<dbReference type="GO" id="GO:0005829">
    <property type="term" value="C:cytosol"/>
    <property type="evidence" value="ECO:0007669"/>
    <property type="project" value="TreeGrafter"/>
</dbReference>
<keyword evidence="5" id="KW-1185">Reference proteome</keyword>
<protein>
    <submittedName>
        <fullName evidence="4">Uncharacterized protein</fullName>
    </submittedName>
</protein>
<evidence type="ECO:0000256" key="3">
    <source>
        <dbReference type="SAM" id="MobiDB-lite"/>
    </source>
</evidence>
<organism evidence="4 5">
    <name type="scientific">Sphingomonas ginsenosidimutans</name>
    <dbReference type="NCBI Taxonomy" id="862134"/>
    <lineage>
        <taxon>Bacteria</taxon>
        <taxon>Pseudomonadati</taxon>
        <taxon>Pseudomonadota</taxon>
        <taxon>Alphaproteobacteria</taxon>
        <taxon>Sphingomonadales</taxon>
        <taxon>Sphingomonadaceae</taxon>
        <taxon>Sphingomonas</taxon>
    </lineage>
</organism>
<dbReference type="Proteomes" id="UP000218784">
    <property type="component" value="Unassembled WGS sequence"/>
</dbReference>